<evidence type="ECO:0000256" key="1">
    <source>
        <dbReference type="ARBA" id="ARBA00038085"/>
    </source>
</evidence>
<reference evidence="2 4" key="2">
    <citation type="journal article" date="2013" name="Nature">
        <title>Insights into bilaterian evolution from three spiralian genomes.</title>
        <authorList>
            <person name="Simakov O."/>
            <person name="Marletaz F."/>
            <person name="Cho S.J."/>
            <person name="Edsinger-Gonzales E."/>
            <person name="Havlak P."/>
            <person name="Hellsten U."/>
            <person name="Kuo D.H."/>
            <person name="Larsson T."/>
            <person name="Lv J."/>
            <person name="Arendt D."/>
            <person name="Savage R."/>
            <person name="Osoegawa K."/>
            <person name="de Jong P."/>
            <person name="Grimwood J."/>
            <person name="Chapman J.A."/>
            <person name="Shapiro H."/>
            <person name="Aerts A."/>
            <person name="Otillar R.P."/>
            <person name="Terry A.Y."/>
            <person name="Boore J.L."/>
            <person name="Grigoriev I.V."/>
            <person name="Lindberg D.R."/>
            <person name="Seaver E.C."/>
            <person name="Weisblat D.A."/>
            <person name="Putnam N.H."/>
            <person name="Rokhsar D.S."/>
        </authorList>
    </citation>
    <scope>NUCLEOTIDE SEQUENCE</scope>
    <source>
        <strain evidence="2 4">I ESC-2004</strain>
    </source>
</reference>
<sequence>MEFCIEKQWNSLPIDHPPICIQLSSSDDSVIMEVSGPFFGDPVPPVQPQGAYPKLYDYEVAEAFFLNNETKQYLEVELSPQGYHLVLLLDGYRNVFKEELPLTYEARVNSSTWTGRAVIPSRYFPLSVDAFNAYAIHGSGDERVYEALYPTPLHKYTSPDFHCLEYFSSLDFKKLL</sequence>
<dbReference type="Proteomes" id="UP000014760">
    <property type="component" value="Unassembled WGS sequence"/>
</dbReference>
<evidence type="ECO:0000313" key="3">
    <source>
        <dbReference type="EnsemblMetazoa" id="CapteP86229"/>
    </source>
</evidence>
<dbReference type="AlphaFoldDB" id="R7VIJ4"/>
<name>R7VIJ4_CAPTE</name>
<comment type="similarity">
    <text evidence="1">Belongs to the UPF0462 family.</text>
</comment>
<dbReference type="EnsemblMetazoa" id="CapteT86229">
    <property type="protein sequence ID" value="CapteP86229"/>
    <property type="gene ID" value="CapteG86229"/>
</dbReference>
<feature type="non-terminal residue" evidence="2">
    <location>
        <position position="176"/>
    </location>
</feature>
<dbReference type="EMBL" id="KB293330">
    <property type="protein sequence ID" value="ELU16111.1"/>
    <property type="molecule type" value="Genomic_DNA"/>
</dbReference>
<reference evidence="4" key="1">
    <citation type="submission" date="2012-12" db="EMBL/GenBank/DDBJ databases">
        <authorList>
            <person name="Hellsten U."/>
            <person name="Grimwood J."/>
            <person name="Chapman J.A."/>
            <person name="Shapiro H."/>
            <person name="Aerts A."/>
            <person name="Otillar R.P."/>
            <person name="Terry A.Y."/>
            <person name="Boore J.L."/>
            <person name="Simakov O."/>
            <person name="Marletaz F."/>
            <person name="Cho S.-J."/>
            <person name="Edsinger-Gonzales E."/>
            <person name="Havlak P."/>
            <person name="Kuo D.-H."/>
            <person name="Larsson T."/>
            <person name="Lv J."/>
            <person name="Arendt D."/>
            <person name="Savage R."/>
            <person name="Osoegawa K."/>
            <person name="de Jong P."/>
            <person name="Lindberg D.R."/>
            <person name="Seaver E.C."/>
            <person name="Weisblat D.A."/>
            <person name="Putnam N.H."/>
            <person name="Grigoriev I.V."/>
            <person name="Rokhsar D.S."/>
        </authorList>
    </citation>
    <scope>NUCLEOTIDE SEQUENCE</scope>
    <source>
        <strain evidence="4">I ESC-2004</strain>
    </source>
</reference>
<evidence type="ECO:0000313" key="2">
    <source>
        <dbReference type="EMBL" id="ELU16111.1"/>
    </source>
</evidence>
<evidence type="ECO:0000313" key="4">
    <source>
        <dbReference type="Proteomes" id="UP000014760"/>
    </source>
</evidence>
<gene>
    <name evidence="2" type="ORF">CAPTEDRAFT_86229</name>
</gene>
<organism evidence="2">
    <name type="scientific">Capitella teleta</name>
    <name type="common">Polychaete worm</name>
    <dbReference type="NCBI Taxonomy" id="283909"/>
    <lineage>
        <taxon>Eukaryota</taxon>
        <taxon>Metazoa</taxon>
        <taxon>Spiralia</taxon>
        <taxon>Lophotrochozoa</taxon>
        <taxon>Annelida</taxon>
        <taxon>Polychaeta</taxon>
        <taxon>Sedentaria</taxon>
        <taxon>Scolecida</taxon>
        <taxon>Capitellidae</taxon>
        <taxon>Capitella</taxon>
    </lineage>
</organism>
<dbReference type="HOGENOM" id="CLU_075391_1_0_1"/>
<dbReference type="PANTHER" id="PTHR31475:SF5">
    <property type="entry name" value="UPF0462 PROTEIN C4ORF33 HOMOLOG"/>
    <property type="match status" value="1"/>
</dbReference>
<dbReference type="EMBL" id="AMQN01017639">
    <property type="status" value="NOT_ANNOTATED_CDS"/>
    <property type="molecule type" value="Genomic_DNA"/>
</dbReference>
<dbReference type="STRING" id="283909.R7VIJ4"/>
<protein>
    <submittedName>
        <fullName evidence="2 3">Uncharacterized protein</fullName>
    </submittedName>
</protein>
<dbReference type="Gene3D" id="2.60.40.1190">
    <property type="match status" value="1"/>
</dbReference>
<dbReference type="OrthoDB" id="10056816at2759"/>
<proteinExistence type="inferred from homology"/>
<dbReference type="OMA" id="TIFGEEW"/>
<keyword evidence="4" id="KW-1185">Reference proteome</keyword>
<accession>R7VIJ4</accession>
<reference evidence="3" key="3">
    <citation type="submission" date="2015-06" db="UniProtKB">
        <authorList>
            <consortium name="EnsemblMetazoa"/>
        </authorList>
    </citation>
    <scope>IDENTIFICATION</scope>
</reference>
<dbReference type="PANTHER" id="PTHR31475">
    <property type="entry name" value="UPF0462 PROTEIN"/>
    <property type="match status" value="1"/>
</dbReference>